<accession>A0A4R4YGX8</accession>
<comment type="caution">
    <text evidence="1">The sequence shown here is derived from an EMBL/GenBank/DDBJ whole genome shotgun (WGS) entry which is preliminary data.</text>
</comment>
<dbReference type="InterPro" id="IPR011990">
    <property type="entry name" value="TPR-like_helical_dom_sf"/>
</dbReference>
<dbReference type="InterPro" id="IPR010982">
    <property type="entry name" value="Lambda_DNA-bd_dom_sf"/>
</dbReference>
<evidence type="ECO:0000313" key="1">
    <source>
        <dbReference type="EMBL" id="TDD43460.1"/>
    </source>
</evidence>
<dbReference type="RefSeq" id="WP_132489576.1">
    <property type="nucleotide sequence ID" value="NZ_SMKW01000039.1"/>
</dbReference>
<sequence>MAAALKSRNFGQVMYAYRYEHRPVITQAKLGRWLNMTQAQISRLERSTKPPSDLEKLASWASALHIPELALWFKLPALETSAPATPSRVDFGWFGERRRAPTLNTGVRAPLLVDSVRDTTVMFRGLDNRFGGGHARSMLGAYLADEVAPAMHDHRPSSDQAVFISAVAELNQLAGWMAYDVGDMLSGRRHLQQALQLCQRVGDHPLSAEMLAGMSHQAAHARDGAGSLGLARAARDTAAGTGLAALESETAVMEAHGLALVRDKRGSMAALRDAEDAFSRADQVEHPPWLSYYDAAYLSAKMAHCMRELGDLRAAERFARQSLEMSAGYDRGKLFNTALLASILADLREIEEACAVGRDALRFGRKLQSARTRLYLQDFAKRLHRHQAVPAVAELGGELAAMGISFDAAPTA</sequence>
<protein>
    <submittedName>
        <fullName evidence="1">XRE family transcriptional regulator</fullName>
    </submittedName>
</protein>
<organism evidence="1 2">
    <name type="scientific">Saccharopolyspora elongata</name>
    <dbReference type="NCBI Taxonomy" id="2530387"/>
    <lineage>
        <taxon>Bacteria</taxon>
        <taxon>Bacillati</taxon>
        <taxon>Actinomycetota</taxon>
        <taxon>Actinomycetes</taxon>
        <taxon>Pseudonocardiales</taxon>
        <taxon>Pseudonocardiaceae</taxon>
        <taxon>Saccharopolyspora</taxon>
    </lineage>
</organism>
<evidence type="ECO:0000313" key="2">
    <source>
        <dbReference type="Proteomes" id="UP000294947"/>
    </source>
</evidence>
<dbReference type="OrthoDB" id="3213425at2"/>
<reference evidence="1 2" key="1">
    <citation type="submission" date="2019-03" db="EMBL/GenBank/DDBJ databases">
        <title>Draft genome sequences of novel Actinobacteria.</title>
        <authorList>
            <person name="Sahin N."/>
            <person name="Ay H."/>
            <person name="Saygin H."/>
        </authorList>
    </citation>
    <scope>NUCLEOTIDE SEQUENCE [LARGE SCALE GENOMIC DNA]</scope>
    <source>
        <strain evidence="1 2">7K502</strain>
    </source>
</reference>
<gene>
    <name evidence="1" type="ORF">E1288_26360</name>
</gene>
<dbReference type="Gene3D" id="1.10.260.40">
    <property type="entry name" value="lambda repressor-like DNA-binding domains"/>
    <property type="match status" value="1"/>
</dbReference>
<dbReference type="SUPFAM" id="SSF48452">
    <property type="entry name" value="TPR-like"/>
    <property type="match status" value="1"/>
</dbReference>
<dbReference type="CDD" id="cd00093">
    <property type="entry name" value="HTH_XRE"/>
    <property type="match status" value="1"/>
</dbReference>
<dbReference type="GO" id="GO:0003677">
    <property type="term" value="F:DNA binding"/>
    <property type="evidence" value="ECO:0007669"/>
    <property type="project" value="InterPro"/>
</dbReference>
<dbReference type="SUPFAM" id="SSF47413">
    <property type="entry name" value="lambda repressor-like DNA-binding domains"/>
    <property type="match status" value="1"/>
</dbReference>
<dbReference type="Gene3D" id="1.25.40.10">
    <property type="entry name" value="Tetratricopeptide repeat domain"/>
    <property type="match status" value="1"/>
</dbReference>
<keyword evidence="2" id="KW-1185">Reference proteome</keyword>
<dbReference type="InterPro" id="IPR001387">
    <property type="entry name" value="Cro/C1-type_HTH"/>
</dbReference>
<name>A0A4R4YGX8_9PSEU</name>
<dbReference type="AlphaFoldDB" id="A0A4R4YGX8"/>
<dbReference type="Proteomes" id="UP000294947">
    <property type="component" value="Unassembled WGS sequence"/>
</dbReference>
<proteinExistence type="predicted"/>
<dbReference type="EMBL" id="SMKW01000039">
    <property type="protein sequence ID" value="TDD43460.1"/>
    <property type="molecule type" value="Genomic_DNA"/>
</dbReference>